<organism evidence="1 2">
    <name type="scientific">Pistacia integerrima</name>
    <dbReference type="NCBI Taxonomy" id="434235"/>
    <lineage>
        <taxon>Eukaryota</taxon>
        <taxon>Viridiplantae</taxon>
        <taxon>Streptophyta</taxon>
        <taxon>Embryophyta</taxon>
        <taxon>Tracheophyta</taxon>
        <taxon>Spermatophyta</taxon>
        <taxon>Magnoliopsida</taxon>
        <taxon>eudicotyledons</taxon>
        <taxon>Gunneridae</taxon>
        <taxon>Pentapetalae</taxon>
        <taxon>rosids</taxon>
        <taxon>malvids</taxon>
        <taxon>Sapindales</taxon>
        <taxon>Anacardiaceae</taxon>
        <taxon>Pistacia</taxon>
    </lineage>
</organism>
<proteinExistence type="predicted"/>
<keyword evidence="2" id="KW-1185">Reference proteome</keyword>
<evidence type="ECO:0000313" key="1">
    <source>
        <dbReference type="EMBL" id="KAJ0035720.1"/>
    </source>
</evidence>
<protein>
    <submittedName>
        <fullName evidence="1">Uncharacterized protein</fullName>
    </submittedName>
</protein>
<accession>A0ACC0YF21</accession>
<dbReference type="EMBL" id="CM047742">
    <property type="protein sequence ID" value="KAJ0035720.1"/>
    <property type="molecule type" value="Genomic_DNA"/>
</dbReference>
<comment type="caution">
    <text evidence="1">The sequence shown here is derived from an EMBL/GenBank/DDBJ whole genome shotgun (WGS) entry which is preliminary data.</text>
</comment>
<dbReference type="Proteomes" id="UP001163603">
    <property type="component" value="Chromosome 7"/>
</dbReference>
<sequence>MDCCCAGIEMNNINGGEELHFPVSPVLPCRDVIIQHPRTESCELLSQLPSSIPLDSGINHAQTLISNHLSWINFSNSSHGDVMKETVWTRVLIPVVGGLVELLATKEVYTTLSTYSLCLTYKINLRNLTRQLYVLPLMHDIFRYLKIHVIDFITAQCNISMGHEATMVATSNMDANFSSPVNNVHENGRSDSISDCSDQIDDEDDAKYRRRTGKGPQAKNLVAERKRRKKLNDRLYALRALVPKISKMDKASILGDAIDFIKDLLKEIKELQDELEENSDDEGSAKNYNIVKPEIFSQTGGFHLGATASGNSSTLPKVQNQDLEITNDKTQQMEVTYSKI</sequence>
<name>A0ACC0YF21_9ROSI</name>
<gene>
    <name evidence="1" type="ORF">Pint_24276</name>
</gene>
<evidence type="ECO:0000313" key="2">
    <source>
        <dbReference type="Proteomes" id="UP001163603"/>
    </source>
</evidence>
<reference evidence="2" key="1">
    <citation type="journal article" date="2023" name="G3 (Bethesda)">
        <title>Genome assembly and association tests identify interacting loci associated with vigor, precocity, and sex in interspecific pistachio rootstocks.</title>
        <authorList>
            <person name="Palmer W."/>
            <person name="Jacygrad E."/>
            <person name="Sagayaradj S."/>
            <person name="Cavanaugh K."/>
            <person name="Han R."/>
            <person name="Bertier L."/>
            <person name="Beede B."/>
            <person name="Kafkas S."/>
            <person name="Golino D."/>
            <person name="Preece J."/>
            <person name="Michelmore R."/>
        </authorList>
    </citation>
    <scope>NUCLEOTIDE SEQUENCE [LARGE SCALE GENOMIC DNA]</scope>
</reference>